<accession>A0A1Y1V8E7</accession>
<reference evidence="3 4" key="1">
    <citation type="submission" date="2016-08" db="EMBL/GenBank/DDBJ databases">
        <title>Genomes of anaerobic fungi encode conserved fungal cellulosomes for biomass hydrolysis.</title>
        <authorList>
            <consortium name="DOE Joint Genome Institute"/>
            <person name="Haitjema C.H."/>
            <person name="Gilmore S.P."/>
            <person name="Henske J.K."/>
            <person name="Solomon K.V."/>
            <person name="De Groot R."/>
            <person name="Kuo A."/>
            <person name="Mondo S.J."/>
            <person name="Salamov A.A."/>
            <person name="Labutti K."/>
            <person name="Zhao Z."/>
            <person name="Chiniquy J."/>
            <person name="Barry K."/>
            <person name="Brewer H.M."/>
            <person name="Purvine S.O."/>
            <person name="Wright A.T."/>
            <person name="Boxma B."/>
            <person name="Van Alen T."/>
            <person name="Hackstein J.H."/>
            <person name="Baker S.E."/>
            <person name="Grigoriev I.V."/>
            <person name="O'Malley M.A."/>
        </authorList>
    </citation>
    <scope>NUCLEOTIDE SEQUENCE [LARGE SCALE GENOMIC DNA]</scope>
    <source>
        <strain evidence="4">finn</strain>
    </source>
</reference>
<comment type="caution">
    <text evidence="3">The sequence shown here is derived from an EMBL/GenBank/DDBJ whole genome shotgun (WGS) entry which is preliminary data.</text>
</comment>
<feature type="region of interest" description="Disordered" evidence="2">
    <location>
        <begin position="495"/>
        <end position="558"/>
    </location>
</feature>
<dbReference type="Proteomes" id="UP000193719">
    <property type="component" value="Unassembled WGS sequence"/>
</dbReference>
<dbReference type="AlphaFoldDB" id="A0A1Y1V8E7"/>
<evidence type="ECO:0000313" key="3">
    <source>
        <dbReference type="EMBL" id="ORX49728.1"/>
    </source>
</evidence>
<evidence type="ECO:0000256" key="1">
    <source>
        <dbReference type="SAM" id="Coils"/>
    </source>
</evidence>
<feature type="compositionally biased region" description="Polar residues" evidence="2">
    <location>
        <begin position="495"/>
        <end position="550"/>
    </location>
</feature>
<evidence type="ECO:0000256" key="2">
    <source>
        <dbReference type="SAM" id="MobiDB-lite"/>
    </source>
</evidence>
<feature type="region of interest" description="Disordered" evidence="2">
    <location>
        <begin position="271"/>
        <end position="302"/>
    </location>
</feature>
<gene>
    <name evidence="3" type="ORF">BCR36DRAFT_412694</name>
</gene>
<keyword evidence="1" id="KW-0175">Coiled coil</keyword>
<feature type="coiled-coil region" evidence="1">
    <location>
        <begin position="450"/>
        <end position="484"/>
    </location>
</feature>
<protein>
    <submittedName>
        <fullName evidence="3">Uncharacterized protein</fullName>
    </submittedName>
</protein>
<sequence>MMNNTLLKRENSKIDSGSESESMSDGTIISDDYYNENLYPNKCKNLKEISKFEDYDFYYNYSQIEKYHTKNIDINETHYNFTITNFENSNKSSDENSYDGDLTRQNSTETLINLSQRKQEYKNDKKDALDDFKIYEKESEIINKMLEEINYSDDNEYEDDEMGNPVNKVFYFHNDTKSKLCLSPLQSKIKVNVNTSQEEEENEKKEEKNNENDLSQSDTLIYPKKKNQSKNLENKDHQEVEFNSNKRKGHLYSKSDQEFYIFNSDSSKDSVEQNLQISSLKDKEKKSKNNEIKEPLPIPPRGVSIIHMKNKMKNSMERERVGKIQKEKPNNPLPDKKDFFKFLPINKDGIFNTAEFDTLLKRRYREKQIKILYRTDYYMQSLDDHDYDSYDKALFDEQLFINVERNETDCSKAIEPSKELSNSQKSSTSTNLFDFILKKKKNPNIISPLYQQLVNRIRKNRKERELMEQKMQKQQEEKNNILLSCEVKRQSHDNFTPIQTKSNSSLKDNSSTHLNNMNVPKRTNSIHRSFTRYQNSTRMDAKRNSNVSTTKNDKKSIPSLSSSFINSNYLKKSISCPYLDQQSDTILKSNSISNKSHSSIKSTYAQPTDYYKQYNADDANSNIHRKPSFKKNSYPYQTPLFDNYYQDSQKSYINTSLTDKNSSIDSTFNTATDHTFNNCLNKDFTSFYNYDKTYNLPYTSGFDVLAYY</sequence>
<feature type="compositionally biased region" description="Basic and acidic residues" evidence="2">
    <location>
        <begin position="202"/>
        <end position="211"/>
    </location>
</feature>
<organism evidence="3 4">
    <name type="scientific">Piromyces finnis</name>
    <dbReference type="NCBI Taxonomy" id="1754191"/>
    <lineage>
        <taxon>Eukaryota</taxon>
        <taxon>Fungi</taxon>
        <taxon>Fungi incertae sedis</taxon>
        <taxon>Chytridiomycota</taxon>
        <taxon>Chytridiomycota incertae sedis</taxon>
        <taxon>Neocallimastigomycetes</taxon>
        <taxon>Neocallimastigales</taxon>
        <taxon>Neocallimastigaceae</taxon>
        <taxon>Piromyces</taxon>
    </lineage>
</organism>
<proteinExistence type="predicted"/>
<keyword evidence="4" id="KW-1185">Reference proteome</keyword>
<feature type="compositionally biased region" description="Basic and acidic residues" evidence="2">
    <location>
        <begin position="280"/>
        <end position="294"/>
    </location>
</feature>
<evidence type="ECO:0000313" key="4">
    <source>
        <dbReference type="Proteomes" id="UP000193719"/>
    </source>
</evidence>
<feature type="region of interest" description="Disordered" evidence="2">
    <location>
        <begin position="1"/>
        <end position="26"/>
    </location>
</feature>
<reference evidence="3 4" key="2">
    <citation type="submission" date="2016-08" db="EMBL/GenBank/DDBJ databases">
        <title>Pervasive Adenine N6-methylation of Active Genes in Fungi.</title>
        <authorList>
            <consortium name="DOE Joint Genome Institute"/>
            <person name="Mondo S.J."/>
            <person name="Dannebaum R.O."/>
            <person name="Kuo R.C."/>
            <person name="Labutti K."/>
            <person name="Haridas S."/>
            <person name="Kuo A."/>
            <person name="Salamov A."/>
            <person name="Ahrendt S.R."/>
            <person name="Lipzen A."/>
            <person name="Sullivan W."/>
            <person name="Andreopoulos W.B."/>
            <person name="Clum A."/>
            <person name="Lindquist E."/>
            <person name="Daum C."/>
            <person name="Ramamoorthy G.K."/>
            <person name="Gryganskyi A."/>
            <person name="Culley D."/>
            <person name="Magnuson J.K."/>
            <person name="James T.Y."/>
            <person name="O'Malley M.A."/>
            <person name="Stajich J.E."/>
            <person name="Spatafora J.W."/>
            <person name="Visel A."/>
            <person name="Grigoriev I.V."/>
        </authorList>
    </citation>
    <scope>NUCLEOTIDE SEQUENCE [LARGE SCALE GENOMIC DNA]</scope>
    <source>
        <strain evidence="4">finn</strain>
    </source>
</reference>
<feature type="region of interest" description="Disordered" evidence="2">
    <location>
        <begin position="193"/>
        <end position="248"/>
    </location>
</feature>
<feature type="compositionally biased region" description="Low complexity" evidence="2">
    <location>
        <begin position="15"/>
        <end position="26"/>
    </location>
</feature>
<dbReference type="EMBL" id="MCFH01000023">
    <property type="protein sequence ID" value="ORX49728.1"/>
    <property type="molecule type" value="Genomic_DNA"/>
</dbReference>
<dbReference type="OrthoDB" id="10659223at2759"/>
<feature type="coiled-coil region" evidence="1">
    <location>
        <begin position="104"/>
        <end position="138"/>
    </location>
</feature>
<name>A0A1Y1V8E7_9FUNG</name>
<dbReference type="STRING" id="1754191.A0A1Y1V8E7"/>